<dbReference type="InterPro" id="IPR050126">
    <property type="entry name" value="Ap4A_hydrolase"/>
</dbReference>
<dbReference type="Proteomes" id="UP001501844">
    <property type="component" value="Unassembled WGS sequence"/>
</dbReference>
<evidence type="ECO:0000313" key="3">
    <source>
        <dbReference type="Proteomes" id="UP001501844"/>
    </source>
</evidence>
<comment type="caution">
    <text evidence="2">The sequence shown here is derived from an EMBL/GenBank/DDBJ whole genome shotgun (WGS) entry which is preliminary data.</text>
</comment>
<protein>
    <submittedName>
        <fullName evidence="2">Metallophosphoesterase family protein</fullName>
    </submittedName>
</protein>
<gene>
    <name evidence="2" type="ORF">GCM10023183_27120</name>
</gene>
<dbReference type="InterPro" id="IPR029052">
    <property type="entry name" value="Metallo-depent_PP-like"/>
</dbReference>
<organism evidence="2 3">
    <name type="scientific">Nibribacter koreensis</name>
    <dbReference type="NCBI Taxonomy" id="1084519"/>
    <lineage>
        <taxon>Bacteria</taxon>
        <taxon>Pseudomonadati</taxon>
        <taxon>Bacteroidota</taxon>
        <taxon>Cytophagia</taxon>
        <taxon>Cytophagales</taxon>
        <taxon>Hymenobacteraceae</taxon>
        <taxon>Nibribacter</taxon>
    </lineage>
</organism>
<dbReference type="Gene3D" id="3.60.21.10">
    <property type="match status" value="1"/>
</dbReference>
<dbReference type="Pfam" id="PF00149">
    <property type="entry name" value="Metallophos"/>
    <property type="match status" value="1"/>
</dbReference>
<feature type="domain" description="Calcineurin-like phosphoesterase" evidence="1">
    <location>
        <begin position="5"/>
        <end position="178"/>
    </location>
</feature>
<evidence type="ECO:0000313" key="2">
    <source>
        <dbReference type="EMBL" id="GAA4309753.1"/>
    </source>
</evidence>
<dbReference type="InterPro" id="IPR004843">
    <property type="entry name" value="Calcineurin-like_PHP"/>
</dbReference>
<dbReference type="PANTHER" id="PTHR42850">
    <property type="entry name" value="METALLOPHOSPHOESTERASE"/>
    <property type="match status" value="1"/>
</dbReference>
<name>A0ABP8FS33_9BACT</name>
<evidence type="ECO:0000259" key="1">
    <source>
        <dbReference type="Pfam" id="PF00149"/>
    </source>
</evidence>
<keyword evidence="3" id="KW-1185">Reference proteome</keyword>
<dbReference type="SUPFAM" id="SSF56300">
    <property type="entry name" value="Metallo-dependent phosphatases"/>
    <property type="match status" value="1"/>
</dbReference>
<sequence length="232" mass="26667">MARYAISDIHGCLATFKALVEQVLKLELHDHLYLLGDYINKGPDSKGVLDYILHLQRQGYQLTCLRGNHDQLLLDALDKGVHTVWLTPEEQQDTLRNFGVERFEDIPEMYIQFIRSMPLLVVLDDYILVHAGLDFSQANLLATDSCTLLNIKRFQPSVKKLGKRILLHGHLPVSKASIEKVVKQNRISVNLDAGCVYYKNAEFGWLCGYTLDKRQLLWQRNIEDEYAIKVKV</sequence>
<dbReference type="EMBL" id="BAABGX010000002">
    <property type="protein sequence ID" value="GAA4309753.1"/>
    <property type="molecule type" value="Genomic_DNA"/>
</dbReference>
<proteinExistence type="predicted"/>
<accession>A0ABP8FS33</accession>
<dbReference type="RefSeq" id="WP_345167134.1">
    <property type="nucleotide sequence ID" value="NZ_BAABGX010000002.1"/>
</dbReference>
<reference evidence="3" key="1">
    <citation type="journal article" date="2019" name="Int. J. Syst. Evol. Microbiol.">
        <title>The Global Catalogue of Microorganisms (GCM) 10K type strain sequencing project: providing services to taxonomists for standard genome sequencing and annotation.</title>
        <authorList>
            <consortium name="The Broad Institute Genomics Platform"/>
            <consortium name="The Broad Institute Genome Sequencing Center for Infectious Disease"/>
            <person name="Wu L."/>
            <person name="Ma J."/>
        </authorList>
    </citation>
    <scope>NUCLEOTIDE SEQUENCE [LARGE SCALE GENOMIC DNA]</scope>
    <source>
        <strain evidence="3">JCM 17917</strain>
    </source>
</reference>
<dbReference type="PANTHER" id="PTHR42850:SF4">
    <property type="entry name" value="ZINC-DEPENDENT ENDOPOLYPHOSPHATASE"/>
    <property type="match status" value="1"/>
</dbReference>
<dbReference type="CDD" id="cd00144">
    <property type="entry name" value="MPP_PPP_family"/>
    <property type="match status" value="1"/>
</dbReference>